<feature type="domain" description="Transposase IS4-like" evidence="1">
    <location>
        <begin position="127"/>
        <end position="365"/>
    </location>
</feature>
<dbReference type="EMBL" id="CP024785">
    <property type="protein sequence ID" value="AUB35288.1"/>
    <property type="molecule type" value="Genomic_DNA"/>
</dbReference>
<dbReference type="Pfam" id="PF13808">
    <property type="entry name" value="DDE_Tnp_1_assoc"/>
    <property type="match status" value="1"/>
</dbReference>
<feature type="domain" description="H repeat-associated protein N-terminal" evidence="2">
    <location>
        <begin position="31"/>
        <end position="117"/>
    </location>
</feature>
<keyword evidence="5" id="KW-1185">Reference proteome</keyword>
<evidence type="ECO:0000259" key="2">
    <source>
        <dbReference type="Pfam" id="PF13808"/>
    </source>
</evidence>
<dbReference type="KEGG" id="nfl:COO91_08440"/>
<sequence length="411" mass="47172">MPTGFENKKSKTKVFFAPSIDSKDITTQFQEYFTLIKDPRVERTRWHSLIDIITIAILAVIAGGQGWEDIEEYGLNKQEWLETFLELPEGIPSPDTFRRVFEKINPKEFEKCFRCWVQSLVEKLGVEVVAIDGKTHRGSYDRESQLKALHTVSAWSSEHRLVLGQTKVTDKSNEITAIPALLEMLDISGCIITIDAMGTQKSIAQKIITADSDYILSLKDNHPTLHQQVKNWFEIAQSLGFKDVDVNISQRIEKGHHRIENRQVYTVPVTQIPALHQQNDWVGLKTVVMVVRSIQHWNKTTNEVQFYITSLTSDANKIGSAIRQHWGIENSVHWTLDVIFHEDECRIRSLHSPQNFALLRRIALNALERETSFRRSIRQKSRRAAMNDRYMLSVLAAALSNSTQELESTCQ</sequence>
<dbReference type="InterPro" id="IPR032806">
    <property type="entry name" value="YbfD_N"/>
</dbReference>
<evidence type="ECO:0000313" key="3">
    <source>
        <dbReference type="EMBL" id="AUB35288.1"/>
    </source>
</evidence>
<gene>
    <name evidence="3" type="ORF">COO91_01164</name>
    <name evidence="4" type="ORF">COO91_08440</name>
</gene>
<dbReference type="InterPro" id="IPR047647">
    <property type="entry name" value="ISAs1_transpos"/>
</dbReference>
<dbReference type="AlphaFoldDB" id="A0A2K8SIN7"/>
<dbReference type="GO" id="GO:0006313">
    <property type="term" value="P:DNA transposition"/>
    <property type="evidence" value="ECO:0007669"/>
    <property type="project" value="InterPro"/>
</dbReference>
<evidence type="ECO:0000259" key="1">
    <source>
        <dbReference type="Pfam" id="PF01609"/>
    </source>
</evidence>
<dbReference type="InterPro" id="IPR051698">
    <property type="entry name" value="Transposase_11-like"/>
</dbReference>
<evidence type="ECO:0000313" key="5">
    <source>
        <dbReference type="Proteomes" id="UP000232003"/>
    </source>
</evidence>
<dbReference type="OrthoDB" id="582614at2"/>
<dbReference type="KEGG" id="nfl:COO91_01164"/>
<dbReference type="Proteomes" id="UP000232003">
    <property type="component" value="Chromosome"/>
</dbReference>
<reference evidence="3 5" key="1">
    <citation type="submission" date="2017-11" db="EMBL/GenBank/DDBJ databases">
        <title>Complete genome of a free-living desiccation-tolerant cyanobacterium and its photosynthetic adaptation to extreme terrestrial habitat.</title>
        <authorList>
            <person name="Shang J."/>
        </authorList>
    </citation>
    <scope>NUCLEOTIDE SEQUENCE [LARGE SCALE GENOMIC DNA]</scope>
    <source>
        <strain evidence="3 5">CCNUN1</strain>
    </source>
</reference>
<dbReference type="PANTHER" id="PTHR30298">
    <property type="entry name" value="H REPEAT-ASSOCIATED PREDICTED TRANSPOSASE"/>
    <property type="match status" value="1"/>
</dbReference>
<protein>
    <submittedName>
        <fullName evidence="3">Putative transposase YbfD/YdcC associated with H repeats</fullName>
    </submittedName>
</protein>
<dbReference type="InterPro" id="IPR002559">
    <property type="entry name" value="Transposase_11"/>
</dbReference>
<dbReference type="GO" id="GO:0003677">
    <property type="term" value="F:DNA binding"/>
    <property type="evidence" value="ECO:0007669"/>
    <property type="project" value="InterPro"/>
</dbReference>
<accession>A0A2K8SIN7</accession>
<dbReference type="NCBIfam" id="NF033564">
    <property type="entry name" value="transpos_ISAs1"/>
    <property type="match status" value="1"/>
</dbReference>
<dbReference type="PANTHER" id="PTHR30298:SF0">
    <property type="entry name" value="PROTEIN YBFL-RELATED"/>
    <property type="match status" value="1"/>
</dbReference>
<proteinExistence type="predicted"/>
<name>A0A2K8SIN7_9NOSO</name>
<evidence type="ECO:0000313" key="4">
    <source>
        <dbReference type="EMBL" id="AUB42319.1"/>
    </source>
</evidence>
<dbReference type="RefSeq" id="WP_100897563.1">
    <property type="nucleotide sequence ID" value="NZ_CAWNNC010000001.1"/>
</dbReference>
<dbReference type="EMBL" id="CP024785">
    <property type="protein sequence ID" value="AUB42319.1"/>
    <property type="molecule type" value="Genomic_DNA"/>
</dbReference>
<dbReference type="Pfam" id="PF01609">
    <property type="entry name" value="DDE_Tnp_1"/>
    <property type="match status" value="1"/>
</dbReference>
<dbReference type="GO" id="GO:0004803">
    <property type="term" value="F:transposase activity"/>
    <property type="evidence" value="ECO:0007669"/>
    <property type="project" value="InterPro"/>
</dbReference>
<organism evidence="3 5">
    <name type="scientific">Nostoc flagelliforme CCNUN1</name>
    <dbReference type="NCBI Taxonomy" id="2038116"/>
    <lineage>
        <taxon>Bacteria</taxon>
        <taxon>Bacillati</taxon>
        <taxon>Cyanobacteriota</taxon>
        <taxon>Cyanophyceae</taxon>
        <taxon>Nostocales</taxon>
        <taxon>Nostocaceae</taxon>
        <taxon>Nostoc</taxon>
    </lineage>
</organism>